<evidence type="ECO:0000313" key="4">
    <source>
        <dbReference type="EMBL" id="KAG6465264.1"/>
    </source>
</evidence>
<comment type="caution">
    <text evidence="4">The sequence shown here is derived from an EMBL/GenBank/DDBJ whole genome shotgun (WGS) entry which is preliminary data.</text>
</comment>
<dbReference type="SMART" id="SM00343">
    <property type="entry name" value="ZnF_C2HC"/>
    <property type="match status" value="2"/>
</dbReference>
<dbReference type="PROSITE" id="PS50158">
    <property type="entry name" value="ZF_CCHC"/>
    <property type="match status" value="1"/>
</dbReference>
<sequence length="382" mass="43469">MTDKMSIGVIKEFDLAQGNWRSYVERLKMYFKANDIKEELQLATLIAVVGDQTYELFVNLVSPKKPADLKFDELTSLVADHLQPKPSIMAERYKFRQRRQQSGETVSQFVAELKRLSRQCEFKETLNDNLRDQFVCGLTSDVIRQRLFAESDLSYSYAVTLAMSLEAAERDSAAVEGNKANTSQGADGLYDITVANYQHAGSGATKENAGSCSICGIFGHRAMRCRYKHFKCNDCGKVGHLKRMCPRRQRGSEESAPRRRTTSKLRQEPAYFVAEVRNEGRTEIGHSSESDGEVEAMHQMSLRKYPAVKITIFVESIPISMEIDSGSPCSCISKNTYIKYFNELPLHDDDDAEENTFRLFGSRGRKYFLSGHRFHLEMDRSF</sequence>
<reference evidence="4" key="2">
    <citation type="submission" date="2020-12" db="EMBL/GenBank/DDBJ databases">
        <authorList>
            <person name="Kanost M."/>
        </authorList>
    </citation>
    <scope>NUCLEOTIDE SEQUENCE</scope>
</reference>
<evidence type="ECO:0000259" key="3">
    <source>
        <dbReference type="PROSITE" id="PS50158"/>
    </source>
</evidence>
<reference evidence="4" key="1">
    <citation type="journal article" date="2016" name="Insect Biochem. Mol. Biol.">
        <title>Multifaceted biological insights from a draft genome sequence of the tobacco hornworm moth, Manduca sexta.</title>
        <authorList>
            <person name="Kanost M.R."/>
            <person name="Arrese E.L."/>
            <person name="Cao X."/>
            <person name="Chen Y.R."/>
            <person name="Chellapilla S."/>
            <person name="Goldsmith M.R."/>
            <person name="Grosse-Wilde E."/>
            <person name="Heckel D.G."/>
            <person name="Herndon N."/>
            <person name="Jiang H."/>
            <person name="Papanicolaou A."/>
            <person name="Qu J."/>
            <person name="Soulages J.L."/>
            <person name="Vogel H."/>
            <person name="Walters J."/>
            <person name="Waterhouse R.M."/>
            <person name="Ahn S.J."/>
            <person name="Almeida F.C."/>
            <person name="An C."/>
            <person name="Aqrawi P."/>
            <person name="Bretschneider A."/>
            <person name="Bryant W.B."/>
            <person name="Bucks S."/>
            <person name="Chao H."/>
            <person name="Chevignon G."/>
            <person name="Christen J.M."/>
            <person name="Clarke D.F."/>
            <person name="Dittmer N.T."/>
            <person name="Ferguson L.C.F."/>
            <person name="Garavelou S."/>
            <person name="Gordon K.H.J."/>
            <person name="Gunaratna R.T."/>
            <person name="Han Y."/>
            <person name="Hauser F."/>
            <person name="He Y."/>
            <person name="Heidel-Fischer H."/>
            <person name="Hirsh A."/>
            <person name="Hu Y."/>
            <person name="Jiang H."/>
            <person name="Kalra D."/>
            <person name="Klinner C."/>
            <person name="Konig C."/>
            <person name="Kovar C."/>
            <person name="Kroll A.R."/>
            <person name="Kuwar S.S."/>
            <person name="Lee S.L."/>
            <person name="Lehman R."/>
            <person name="Li K."/>
            <person name="Li Z."/>
            <person name="Liang H."/>
            <person name="Lovelace S."/>
            <person name="Lu Z."/>
            <person name="Mansfield J.H."/>
            <person name="McCulloch K.J."/>
            <person name="Mathew T."/>
            <person name="Morton B."/>
            <person name="Muzny D.M."/>
            <person name="Neunemann D."/>
            <person name="Ongeri F."/>
            <person name="Pauchet Y."/>
            <person name="Pu L.L."/>
            <person name="Pyrousis I."/>
            <person name="Rao X.J."/>
            <person name="Redding A."/>
            <person name="Roesel C."/>
            <person name="Sanchez-Gracia A."/>
            <person name="Schaack S."/>
            <person name="Shukla A."/>
            <person name="Tetreau G."/>
            <person name="Wang Y."/>
            <person name="Xiong G.H."/>
            <person name="Traut W."/>
            <person name="Walsh T.K."/>
            <person name="Worley K.C."/>
            <person name="Wu D."/>
            <person name="Wu W."/>
            <person name="Wu Y.Q."/>
            <person name="Zhang X."/>
            <person name="Zou Z."/>
            <person name="Zucker H."/>
            <person name="Briscoe A.D."/>
            <person name="Burmester T."/>
            <person name="Clem R.J."/>
            <person name="Feyereisen R."/>
            <person name="Grimmelikhuijzen C.J.P."/>
            <person name="Hamodrakas S.J."/>
            <person name="Hansson B.S."/>
            <person name="Huguet E."/>
            <person name="Jermiin L.S."/>
            <person name="Lan Q."/>
            <person name="Lehman H.K."/>
            <person name="Lorenzen M."/>
            <person name="Merzendorfer H."/>
            <person name="Michalopoulos I."/>
            <person name="Morton D.B."/>
            <person name="Muthukrishnan S."/>
            <person name="Oakeshott J.G."/>
            <person name="Palmer W."/>
            <person name="Park Y."/>
            <person name="Passarelli A.L."/>
            <person name="Rozas J."/>
            <person name="Schwartz L.M."/>
            <person name="Smith W."/>
            <person name="Southgate A."/>
            <person name="Vilcinskas A."/>
            <person name="Vogt R."/>
            <person name="Wang P."/>
            <person name="Werren J."/>
            <person name="Yu X.Q."/>
            <person name="Zhou J.J."/>
            <person name="Brown S.J."/>
            <person name="Scherer S.E."/>
            <person name="Richards S."/>
            <person name="Blissard G.W."/>
        </authorList>
    </citation>
    <scope>NUCLEOTIDE SEQUENCE</scope>
</reference>
<keyword evidence="1" id="KW-0479">Metal-binding</keyword>
<dbReference type="Proteomes" id="UP000791440">
    <property type="component" value="Unassembled WGS sequence"/>
</dbReference>
<keyword evidence="1" id="KW-0862">Zinc</keyword>
<dbReference type="InterPro" id="IPR050951">
    <property type="entry name" value="Retrovirus_Pol_polyprotein"/>
</dbReference>
<protein>
    <recommendedName>
        <fullName evidence="3">CCHC-type domain-containing protein</fullName>
    </recommendedName>
</protein>
<dbReference type="EMBL" id="JH669436">
    <property type="protein sequence ID" value="KAG6465264.1"/>
    <property type="molecule type" value="Genomic_DNA"/>
</dbReference>
<dbReference type="GO" id="GO:0003676">
    <property type="term" value="F:nucleic acid binding"/>
    <property type="evidence" value="ECO:0007669"/>
    <property type="project" value="InterPro"/>
</dbReference>
<evidence type="ECO:0000256" key="2">
    <source>
        <dbReference type="SAM" id="MobiDB-lite"/>
    </source>
</evidence>
<keyword evidence="5" id="KW-1185">Reference proteome</keyword>
<name>A0A921ZX18_MANSE</name>
<proteinExistence type="predicted"/>
<organism evidence="4 5">
    <name type="scientific">Manduca sexta</name>
    <name type="common">Tobacco hawkmoth</name>
    <name type="synonym">Tobacco hornworm</name>
    <dbReference type="NCBI Taxonomy" id="7130"/>
    <lineage>
        <taxon>Eukaryota</taxon>
        <taxon>Metazoa</taxon>
        <taxon>Ecdysozoa</taxon>
        <taxon>Arthropoda</taxon>
        <taxon>Hexapoda</taxon>
        <taxon>Insecta</taxon>
        <taxon>Pterygota</taxon>
        <taxon>Neoptera</taxon>
        <taxon>Endopterygota</taxon>
        <taxon>Lepidoptera</taxon>
        <taxon>Glossata</taxon>
        <taxon>Ditrysia</taxon>
        <taxon>Bombycoidea</taxon>
        <taxon>Sphingidae</taxon>
        <taxon>Sphinginae</taxon>
        <taxon>Sphingini</taxon>
        <taxon>Manduca</taxon>
    </lineage>
</organism>
<keyword evidence="1" id="KW-0863">Zinc-finger</keyword>
<dbReference type="PANTHER" id="PTHR37984:SF5">
    <property type="entry name" value="PROTEIN NYNRIN-LIKE"/>
    <property type="match status" value="1"/>
</dbReference>
<evidence type="ECO:0000313" key="5">
    <source>
        <dbReference type="Proteomes" id="UP000791440"/>
    </source>
</evidence>
<accession>A0A921ZX18</accession>
<feature type="region of interest" description="Disordered" evidence="2">
    <location>
        <begin position="246"/>
        <end position="265"/>
    </location>
</feature>
<dbReference type="PANTHER" id="PTHR37984">
    <property type="entry name" value="PROTEIN CBG26694"/>
    <property type="match status" value="1"/>
</dbReference>
<dbReference type="AlphaFoldDB" id="A0A921ZX18"/>
<feature type="domain" description="CCHC-type" evidence="3">
    <location>
        <begin position="231"/>
        <end position="247"/>
    </location>
</feature>
<dbReference type="InterPro" id="IPR001878">
    <property type="entry name" value="Znf_CCHC"/>
</dbReference>
<gene>
    <name evidence="4" type="ORF">O3G_MSEX015035</name>
</gene>
<dbReference type="GO" id="GO:0008270">
    <property type="term" value="F:zinc ion binding"/>
    <property type="evidence" value="ECO:0007669"/>
    <property type="project" value="UniProtKB-KW"/>
</dbReference>
<evidence type="ECO:0000256" key="1">
    <source>
        <dbReference type="PROSITE-ProRule" id="PRU00047"/>
    </source>
</evidence>